<gene>
    <name evidence="2" type="ORF">ACFFTP_22155</name>
</gene>
<keyword evidence="3" id="KW-1185">Reference proteome</keyword>
<dbReference type="RefSeq" id="WP_345484671.1">
    <property type="nucleotide sequence ID" value="NZ_BAAAWU010000001.1"/>
</dbReference>
<evidence type="ECO:0000256" key="1">
    <source>
        <dbReference type="SAM" id="MobiDB-lite"/>
    </source>
</evidence>
<reference evidence="2 3" key="1">
    <citation type="submission" date="2024-09" db="EMBL/GenBank/DDBJ databases">
        <authorList>
            <person name="Sun Q."/>
            <person name="Mori K."/>
        </authorList>
    </citation>
    <scope>NUCLEOTIDE SEQUENCE [LARGE SCALE GENOMIC DNA]</scope>
    <source>
        <strain evidence="2 3">JCM 4414</strain>
    </source>
</reference>
<sequence>MTHSQHNPDFRLNGYRPATPGVGSDFDDRISLCENELTTLAKHHTADDRHTFLVLHDASTIYGAPGGAAIIALHLTRDVGSRTFTFDSERHPLLALAQSWLIRRGCPDDAVYPPGDRGTLPADETTATLERRLRHAANRYSLVESHVGEGYPTQETAVLLEAVNPRQAHPYRLLLEVTDLQAGTHRLREGAFETAEAALDWLEDRSTPLPAPTPTTARSLSARPAGPASARGRTR</sequence>
<feature type="region of interest" description="Disordered" evidence="1">
    <location>
        <begin position="203"/>
        <end position="235"/>
    </location>
</feature>
<comment type="caution">
    <text evidence="2">The sequence shown here is derived from an EMBL/GenBank/DDBJ whole genome shotgun (WGS) entry which is preliminary data.</text>
</comment>
<dbReference type="Proteomes" id="UP001589716">
    <property type="component" value="Unassembled WGS sequence"/>
</dbReference>
<proteinExistence type="predicted"/>
<protein>
    <submittedName>
        <fullName evidence="2">Uncharacterized protein</fullName>
    </submittedName>
</protein>
<feature type="compositionally biased region" description="Low complexity" evidence="1">
    <location>
        <begin position="214"/>
        <end position="235"/>
    </location>
</feature>
<evidence type="ECO:0000313" key="2">
    <source>
        <dbReference type="EMBL" id="MFB9556883.1"/>
    </source>
</evidence>
<evidence type="ECO:0000313" key="3">
    <source>
        <dbReference type="Proteomes" id="UP001589716"/>
    </source>
</evidence>
<dbReference type="EMBL" id="JBHMCT010000013">
    <property type="protein sequence ID" value="MFB9556883.1"/>
    <property type="molecule type" value="Genomic_DNA"/>
</dbReference>
<accession>A0ABV5QVM4</accession>
<organism evidence="2 3">
    <name type="scientific">Streptomyces roseoviridis</name>
    <dbReference type="NCBI Taxonomy" id="67361"/>
    <lineage>
        <taxon>Bacteria</taxon>
        <taxon>Bacillati</taxon>
        <taxon>Actinomycetota</taxon>
        <taxon>Actinomycetes</taxon>
        <taxon>Kitasatosporales</taxon>
        <taxon>Streptomycetaceae</taxon>
        <taxon>Streptomyces</taxon>
    </lineage>
</organism>
<name>A0ABV5QVM4_9ACTN</name>